<sequence length="373" mass="41097">MDIKLGTTLYDPTDPGVTEAKRLKMEEKARSRSSEKTGMAITGFQTWDPTSQAYVPRSRQDCGKLQPEELGQAFADYWSMGGTTTSIPNRFPNSATQDAQMDDVAGDADGDQADSVEPTSNSITQPPPNISTPTKPTHPDPHARDMIRSLHALQKTLERFHALISHLEIRFIGASLLIIYEGDPARLRRAWRLVDRGESRGDGLQDEDCLVEEDDFSDIERDEADGLDDAGNAVPQKGKSSKSFFAQIFGGFGAERNDGSQGFGLLDGTPPPSPRPRQRSRSHITLPDAQNVIECDGEESECDDSDDEERIPDEDAKDRIPRPFTLRLIDFAHTRLADGEGPDVGFLQGVKSVMALVQGRIRELEVEQGVSDE</sequence>
<accession>A0ACC2VJF5</accession>
<proteinExistence type="predicted"/>
<evidence type="ECO:0000313" key="1">
    <source>
        <dbReference type="EMBL" id="KAJ9099215.1"/>
    </source>
</evidence>
<keyword evidence="2" id="KW-1185">Reference proteome</keyword>
<name>A0ACC2VJF5_9TREE</name>
<evidence type="ECO:0000313" key="2">
    <source>
        <dbReference type="Proteomes" id="UP001227268"/>
    </source>
</evidence>
<gene>
    <name evidence="1" type="ORF">QFC21_004095</name>
</gene>
<comment type="caution">
    <text evidence="1">The sequence shown here is derived from an EMBL/GenBank/DDBJ whole genome shotgun (WGS) entry which is preliminary data.</text>
</comment>
<reference evidence="1" key="1">
    <citation type="submission" date="2023-04" db="EMBL/GenBank/DDBJ databases">
        <title>Draft Genome sequencing of Naganishia species isolated from polar environments using Oxford Nanopore Technology.</title>
        <authorList>
            <person name="Leo P."/>
            <person name="Venkateswaran K."/>
        </authorList>
    </citation>
    <scope>NUCLEOTIDE SEQUENCE</scope>
    <source>
        <strain evidence="1">MNA-CCFEE 5423</strain>
    </source>
</reference>
<organism evidence="1 2">
    <name type="scientific">Naganishia friedmannii</name>
    <dbReference type="NCBI Taxonomy" id="89922"/>
    <lineage>
        <taxon>Eukaryota</taxon>
        <taxon>Fungi</taxon>
        <taxon>Dikarya</taxon>
        <taxon>Basidiomycota</taxon>
        <taxon>Agaricomycotina</taxon>
        <taxon>Tremellomycetes</taxon>
        <taxon>Filobasidiales</taxon>
        <taxon>Filobasidiaceae</taxon>
        <taxon>Naganishia</taxon>
    </lineage>
</organism>
<dbReference type="EMBL" id="JASBWT010000013">
    <property type="protein sequence ID" value="KAJ9099215.1"/>
    <property type="molecule type" value="Genomic_DNA"/>
</dbReference>
<dbReference type="Proteomes" id="UP001227268">
    <property type="component" value="Unassembled WGS sequence"/>
</dbReference>
<protein>
    <submittedName>
        <fullName evidence="1">Uncharacterized protein</fullName>
    </submittedName>
</protein>